<protein>
    <submittedName>
        <fullName evidence="1">Uncharacterized protein</fullName>
    </submittedName>
</protein>
<gene>
    <name evidence="1" type="ORF">DSO57_1001848</name>
</gene>
<dbReference type="EMBL" id="QTSX02004264">
    <property type="protein sequence ID" value="KAJ9067211.1"/>
    <property type="molecule type" value="Genomic_DNA"/>
</dbReference>
<accession>A0ACC2SY96</accession>
<evidence type="ECO:0000313" key="2">
    <source>
        <dbReference type="Proteomes" id="UP001165960"/>
    </source>
</evidence>
<dbReference type="Proteomes" id="UP001165960">
    <property type="component" value="Unassembled WGS sequence"/>
</dbReference>
<organism evidence="1 2">
    <name type="scientific">Entomophthora muscae</name>
    <dbReference type="NCBI Taxonomy" id="34485"/>
    <lineage>
        <taxon>Eukaryota</taxon>
        <taxon>Fungi</taxon>
        <taxon>Fungi incertae sedis</taxon>
        <taxon>Zoopagomycota</taxon>
        <taxon>Entomophthoromycotina</taxon>
        <taxon>Entomophthoromycetes</taxon>
        <taxon>Entomophthorales</taxon>
        <taxon>Entomophthoraceae</taxon>
        <taxon>Entomophthora</taxon>
    </lineage>
</organism>
<proteinExistence type="predicted"/>
<comment type="caution">
    <text evidence="1">The sequence shown here is derived from an EMBL/GenBank/DDBJ whole genome shotgun (WGS) entry which is preliminary data.</text>
</comment>
<sequence>MKVSKGQQTATLRIGHNGNLSAVHFLGSLEELGISLPDKPLVAAIIPQDNMVGLTKDEKDSFEALFVREGG</sequence>
<name>A0ACC2SY96_9FUNG</name>
<evidence type="ECO:0000313" key="1">
    <source>
        <dbReference type="EMBL" id="KAJ9067211.1"/>
    </source>
</evidence>
<reference evidence="1" key="1">
    <citation type="submission" date="2022-04" db="EMBL/GenBank/DDBJ databases">
        <title>Genome of the entomopathogenic fungus Entomophthora muscae.</title>
        <authorList>
            <person name="Elya C."/>
            <person name="Lovett B.R."/>
            <person name="Lee E."/>
            <person name="Macias A.M."/>
            <person name="Hajek A.E."/>
            <person name="De Bivort B.L."/>
            <person name="Kasson M.T."/>
            <person name="De Fine Licht H.H."/>
            <person name="Stajich J.E."/>
        </authorList>
    </citation>
    <scope>NUCLEOTIDE SEQUENCE</scope>
    <source>
        <strain evidence="1">Berkeley</strain>
    </source>
</reference>
<keyword evidence="2" id="KW-1185">Reference proteome</keyword>